<dbReference type="PANTHER" id="PTHR31650">
    <property type="entry name" value="O-ACYLTRANSFERASE (WSD1-LIKE) FAMILY PROTEIN"/>
    <property type="match status" value="1"/>
</dbReference>
<evidence type="ECO:0000256" key="10">
    <source>
        <dbReference type="ARBA" id="ARBA00048109"/>
    </source>
</evidence>
<comment type="subcellular location">
    <subcellularLocation>
        <location evidence="1">Cell membrane</location>
        <topology evidence="1">Single-pass membrane protein</topology>
    </subcellularLocation>
    <subcellularLocation>
        <location evidence="2">Endoplasmic reticulum membrane</location>
    </subcellularLocation>
</comment>
<reference evidence="13" key="1">
    <citation type="journal article" date="2019" name="Toxins">
        <title>Detection of Abrin-Like and Prepropulchellin-Like Toxin Genes and Transcripts Using Whole Genome Sequencing and Full-Length Transcript Sequencing of Abrus precatorius.</title>
        <authorList>
            <person name="Hovde B.T."/>
            <person name="Daligault H.E."/>
            <person name="Hanschen E.R."/>
            <person name="Kunde Y.A."/>
            <person name="Johnson M.B."/>
            <person name="Starkenburg S.R."/>
            <person name="Johnson S.L."/>
        </authorList>
    </citation>
    <scope>NUCLEOTIDE SEQUENCE [LARGE SCALE GENOMIC DNA]</scope>
</reference>
<dbReference type="GeneID" id="113862488"/>
<dbReference type="GO" id="GO:0005886">
    <property type="term" value="C:plasma membrane"/>
    <property type="evidence" value="ECO:0007669"/>
    <property type="project" value="UniProtKB-SubCell"/>
</dbReference>
<protein>
    <submittedName>
        <fullName evidence="14">O-acyltransferase WSD1-like</fullName>
    </submittedName>
</protein>
<keyword evidence="13" id="KW-1185">Reference proteome</keyword>
<reference evidence="14" key="2">
    <citation type="submission" date="2025-08" db="UniProtKB">
        <authorList>
            <consortium name="RefSeq"/>
        </authorList>
    </citation>
    <scope>IDENTIFICATION</scope>
    <source>
        <tissue evidence="14">Young leaves</tissue>
    </source>
</reference>
<gene>
    <name evidence="14" type="primary">LOC113862488</name>
</gene>
<comment type="pathway">
    <text evidence="4">Lipid metabolism.</text>
</comment>
<evidence type="ECO:0000256" key="5">
    <source>
        <dbReference type="ARBA" id="ARBA00022679"/>
    </source>
</evidence>
<evidence type="ECO:0000256" key="9">
    <source>
        <dbReference type="ARBA" id="ARBA00047604"/>
    </source>
</evidence>
<dbReference type="OrthoDB" id="619536at2759"/>
<dbReference type="RefSeq" id="XP_027351373.1">
    <property type="nucleotide sequence ID" value="XM_027495572.1"/>
</dbReference>
<evidence type="ECO:0000259" key="12">
    <source>
        <dbReference type="Pfam" id="PF06974"/>
    </source>
</evidence>
<dbReference type="InterPro" id="IPR009721">
    <property type="entry name" value="O-acyltransferase_WSD1_C"/>
</dbReference>
<dbReference type="GO" id="GO:0047196">
    <property type="term" value="F:long-chain-alcohol O-fatty-acyltransferase activity"/>
    <property type="evidence" value="ECO:0007669"/>
    <property type="project" value="UniProtKB-EC"/>
</dbReference>
<dbReference type="InterPro" id="IPR045034">
    <property type="entry name" value="O-acyltransferase_WSD1-like"/>
</dbReference>
<dbReference type="Pfam" id="PF03007">
    <property type="entry name" value="WS_DGAT_cat"/>
    <property type="match status" value="1"/>
</dbReference>
<dbReference type="KEGG" id="aprc:113862488"/>
<evidence type="ECO:0000259" key="11">
    <source>
        <dbReference type="Pfam" id="PF03007"/>
    </source>
</evidence>
<dbReference type="Pfam" id="PF06974">
    <property type="entry name" value="WS_DGAT_C"/>
    <property type="match status" value="1"/>
</dbReference>
<keyword evidence="5" id="KW-0808">Transferase</keyword>
<evidence type="ECO:0000256" key="3">
    <source>
        <dbReference type="ARBA" id="ARBA00004771"/>
    </source>
</evidence>
<keyword evidence="7" id="KW-0012">Acyltransferase</keyword>
<evidence type="ECO:0000313" key="13">
    <source>
        <dbReference type="Proteomes" id="UP000694853"/>
    </source>
</evidence>
<dbReference type="PANTHER" id="PTHR31650:SF29">
    <property type="entry name" value="O-ACYLTRANSFERASE WSD1-LIKE PROTEIN"/>
    <property type="match status" value="1"/>
</dbReference>
<accession>A0A8B8L7P6</accession>
<feature type="domain" description="O-acyltransferase WSD1 C-terminal" evidence="12">
    <location>
        <begin position="311"/>
        <end position="456"/>
    </location>
</feature>
<evidence type="ECO:0000256" key="8">
    <source>
        <dbReference type="ARBA" id="ARBA00024360"/>
    </source>
</evidence>
<dbReference type="InterPro" id="IPR004255">
    <property type="entry name" value="O-acyltransferase_WSD1_N"/>
</dbReference>
<evidence type="ECO:0000256" key="2">
    <source>
        <dbReference type="ARBA" id="ARBA00004586"/>
    </source>
</evidence>
<feature type="domain" description="O-acyltransferase WSD1-like N-terminal" evidence="11">
    <location>
        <begin position="98"/>
        <end position="258"/>
    </location>
</feature>
<comment type="pathway">
    <text evidence="3">Glycerolipid metabolism; triacylglycerol biosynthesis.</text>
</comment>
<dbReference type="GO" id="GO:0019432">
    <property type="term" value="P:triglyceride biosynthetic process"/>
    <property type="evidence" value="ECO:0007669"/>
    <property type="project" value="UniProtKB-UniPathway"/>
</dbReference>
<name>A0A8B8L7P6_ABRPR</name>
<proteinExistence type="inferred from homology"/>
<comment type="similarity">
    <text evidence="8">In the N-terminal section; belongs to the long-chain O-acyltransferase family.</text>
</comment>
<evidence type="ECO:0000256" key="7">
    <source>
        <dbReference type="ARBA" id="ARBA00023315"/>
    </source>
</evidence>
<keyword evidence="6" id="KW-0256">Endoplasmic reticulum</keyword>
<dbReference type="Proteomes" id="UP000694853">
    <property type="component" value="Unplaced"/>
</dbReference>
<evidence type="ECO:0000256" key="6">
    <source>
        <dbReference type="ARBA" id="ARBA00022824"/>
    </source>
</evidence>
<sequence>MVHFRDELREPVSPLGQCLDSNILCVYILAVLEFDVPIHNLQIASLLRDAFLSIPRFTSIMVLDQKGVKRWKQVEVKLEEHITEPTFIDGMSMDSYDKAFGDYLSRITMEKLPQTKPLWQVHVIKYPTSNAAGTLVFKVHHAVGDGYTLMGLLLSYLQRADDPSLPLSFPSRKSSKITSNCFDQLQKVPKFLSTIFNSVSDFGWSLMKSTLLEDDKTPIRSGADAVEFRPPVVSNISFSIDHIKEIKSKLGVTVNDVITGIIFYGIRLYMQDNDYRSRTLKSTAMVTVNRRNVKDYQKVQDMLKTNAKGAWGNQITYLHVSMPKLKDTQISNPLQFVKTVHTSIKRKKHSFATVLIHKLLLLKNKLEGSEATAEHIHRTLRNSSLVMSNMIGPLEQMAFGNHPIRSFFFTLSSLPQSLLITIMSYMGTLRVTIATEKGFIDEQKLVGYLNHAFEILRHEAANKV</sequence>
<dbReference type="GO" id="GO:0005789">
    <property type="term" value="C:endoplasmic reticulum membrane"/>
    <property type="evidence" value="ECO:0007669"/>
    <property type="project" value="UniProtKB-SubCell"/>
</dbReference>
<comment type="catalytic activity">
    <reaction evidence="10">
        <text>an acyl-CoA + a 1,2-diacyl-sn-glycerol = a triacyl-sn-glycerol + CoA</text>
        <dbReference type="Rhea" id="RHEA:10868"/>
        <dbReference type="ChEBI" id="CHEBI:17815"/>
        <dbReference type="ChEBI" id="CHEBI:57287"/>
        <dbReference type="ChEBI" id="CHEBI:58342"/>
        <dbReference type="ChEBI" id="CHEBI:64615"/>
        <dbReference type="EC" id="2.3.1.20"/>
    </reaction>
</comment>
<dbReference type="UniPathway" id="UPA00282"/>
<dbReference type="AlphaFoldDB" id="A0A8B8L7P6"/>
<organism evidence="13 14">
    <name type="scientific">Abrus precatorius</name>
    <name type="common">Indian licorice</name>
    <name type="synonym">Glycine abrus</name>
    <dbReference type="NCBI Taxonomy" id="3816"/>
    <lineage>
        <taxon>Eukaryota</taxon>
        <taxon>Viridiplantae</taxon>
        <taxon>Streptophyta</taxon>
        <taxon>Embryophyta</taxon>
        <taxon>Tracheophyta</taxon>
        <taxon>Spermatophyta</taxon>
        <taxon>Magnoliopsida</taxon>
        <taxon>eudicotyledons</taxon>
        <taxon>Gunneridae</taxon>
        <taxon>Pentapetalae</taxon>
        <taxon>rosids</taxon>
        <taxon>fabids</taxon>
        <taxon>Fabales</taxon>
        <taxon>Fabaceae</taxon>
        <taxon>Papilionoideae</taxon>
        <taxon>50 kb inversion clade</taxon>
        <taxon>NPAAA clade</taxon>
        <taxon>indigoferoid/millettioid clade</taxon>
        <taxon>Abreae</taxon>
        <taxon>Abrus</taxon>
    </lineage>
</organism>
<evidence type="ECO:0000256" key="4">
    <source>
        <dbReference type="ARBA" id="ARBA00005189"/>
    </source>
</evidence>
<evidence type="ECO:0000313" key="14">
    <source>
        <dbReference type="RefSeq" id="XP_027351373.1"/>
    </source>
</evidence>
<evidence type="ECO:0000256" key="1">
    <source>
        <dbReference type="ARBA" id="ARBA00004162"/>
    </source>
</evidence>
<comment type="catalytic activity">
    <reaction evidence="9">
        <text>a long chain fatty alcohol + a fatty acyl-CoA = a long-chain alcohol wax ester + CoA</text>
        <dbReference type="Rhea" id="RHEA:38443"/>
        <dbReference type="ChEBI" id="CHEBI:17135"/>
        <dbReference type="ChEBI" id="CHEBI:57287"/>
        <dbReference type="ChEBI" id="CHEBI:77636"/>
        <dbReference type="ChEBI" id="CHEBI:235323"/>
        <dbReference type="EC" id="2.3.1.75"/>
    </reaction>
</comment>
<dbReference type="GO" id="GO:0004144">
    <property type="term" value="F:diacylglycerol O-acyltransferase activity"/>
    <property type="evidence" value="ECO:0007669"/>
    <property type="project" value="UniProtKB-EC"/>
</dbReference>